<dbReference type="InterPro" id="IPR011009">
    <property type="entry name" value="Kinase-like_dom_sf"/>
</dbReference>
<evidence type="ECO:0000313" key="3">
    <source>
        <dbReference type="EMBL" id="RIA94418.1"/>
    </source>
</evidence>
<dbReference type="InterPro" id="IPR051681">
    <property type="entry name" value="Ser/Thr_Kinases-Pseudokinases"/>
</dbReference>
<dbReference type="SUPFAM" id="SSF56112">
    <property type="entry name" value="Protein kinase-like (PK-like)"/>
    <property type="match status" value="2"/>
</dbReference>
<dbReference type="InterPro" id="IPR000719">
    <property type="entry name" value="Prot_kinase_dom"/>
</dbReference>
<dbReference type="Pfam" id="PF07714">
    <property type="entry name" value="PK_Tyr_Ser-Thr"/>
    <property type="match status" value="1"/>
</dbReference>
<dbReference type="OrthoDB" id="2412683at2759"/>
<evidence type="ECO:0000313" key="4">
    <source>
        <dbReference type="Proteomes" id="UP000265703"/>
    </source>
</evidence>
<dbReference type="GO" id="GO:0004674">
    <property type="term" value="F:protein serine/threonine kinase activity"/>
    <property type="evidence" value="ECO:0007669"/>
    <property type="project" value="TreeGrafter"/>
</dbReference>
<proteinExistence type="predicted"/>
<dbReference type="InterPro" id="IPR001245">
    <property type="entry name" value="Ser-Thr/Tyr_kinase_cat_dom"/>
</dbReference>
<feature type="coiled-coil region" evidence="1">
    <location>
        <begin position="444"/>
        <end position="474"/>
    </location>
</feature>
<feature type="domain" description="Protein kinase" evidence="2">
    <location>
        <begin position="568"/>
        <end position="840"/>
    </location>
</feature>
<accession>A0A397T844</accession>
<keyword evidence="3" id="KW-0808">Transferase</keyword>
<keyword evidence="3" id="KW-0418">Kinase</keyword>
<sequence length="918" mass="109295">MSSQDHEIIGRCEKCDEQYLTYYNAEYEWCKPCQIINLKEKFTICRNEKIDNFIQEMQLKINCPTSITFEWIPYDQFIDVKEKGKNNFATVCSATWMDGPLCWNKYNKNYIRDSNRTVALKFLHNFQNITGLSNEIKEYSIINCNVYGISQNPNTKDYIMILNNEYFEIYCVICYKIYTNRKYKWCKLCQINDLRENFTNWTSGNNNIDNFIHEMQLKINRPTNLIFEWIPYDQFSDIKEKYKNNFTTVCLATWKNGPLDYNFDEKKYTRDSNKIVALKYLHKSQNIVNELQKEVKDYSLIRNDKILNIYGISQNPDTKDYIMALHNIEVSEIYCVKCYNIYTNRKYKWCEPCQINNLKENFKNWTSGNDNIDNFIQEMQLKINCPTNIIFEWIPYNQFSNVKEKGKNNFVTVCLASWKGPLYWDKNIMEFIRDSNRTVYLKCLYKSQNIVNELQNIINELQKEVEENSFIRNDKILNIYGISQNPNTKDYIMVLHNEYFETYCVKCYKIYTMVSSKWCKPCQINNLKENFINWTSGNEKIDNFIHEMQLKINNYDDIVIEWILFDQFNDIKEVGEGGFSTVYSAIWKDGPLYYNKFEWNRDSNKTVALKYLQNSQDITNEFLNEVKEYSIIRNSNILNIYGISQNPDTKDYIMVLDYAQGGNFNNWMNENYKYFFWKDKLSALYNIIYGLKELHQKRMIHRDFHTGNILLLRNRVDEFSNCRISDMGLCGEVGNTDKRKIYGVMPYVAPEVLRGKPYTKAADIYSFGMIMYFVATGKQPFANCAHDHHLILNICDGIRPEINEPEAPKYYIDLMNRCWDSNLNNRPNVIEIIECISSFRYIYENNFAMKDMENNEIKKQFEEAEEYRRANLSTIEINKSVTHPQAIYTSRILNSFTNNLPKYDDDNTECLDCGIEQE</sequence>
<dbReference type="AlphaFoldDB" id="A0A397T844"/>
<dbReference type="EMBL" id="QKYT01000081">
    <property type="protein sequence ID" value="RIA94418.1"/>
    <property type="molecule type" value="Genomic_DNA"/>
</dbReference>
<dbReference type="Gene3D" id="1.10.510.10">
    <property type="entry name" value="Transferase(Phosphotransferase) domain 1"/>
    <property type="match status" value="2"/>
</dbReference>
<name>A0A397T844_9GLOM</name>
<keyword evidence="4" id="KW-1185">Reference proteome</keyword>
<dbReference type="PANTHER" id="PTHR44329">
    <property type="entry name" value="SERINE/THREONINE-PROTEIN KINASE TNNI3K-RELATED"/>
    <property type="match status" value="1"/>
</dbReference>
<keyword evidence="1" id="KW-0175">Coiled coil</keyword>
<protein>
    <submittedName>
        <fullName evidence="3">Kinase-like domain-containing protein</fullName>
    </submittedName>
</protein>
<comment type="caution">
    <text evidence="3">The sequence shown here is derived from an EMBL/GenBank/DDBJ whole genome shotgun (WGS) entry which is preliminary data.</text>
</comment>
<gene>
    <name evidence="3" type="ORF">C1645_818041</name>
</gene>
<dbReference type="PROSITE" id="PS50011">
    <property type="entry name" value="PROTEIN_KINASE_DOM"/>
    <property type="match status" value="1"/>
</dbReference>
<dbReference type="Proteomes" id="UP000265703">
    <property type="component" value="Unassembled WGS sequence"/>
</dbReference>
<evidence type="ECO:0000259" key="2">
    <source>
        <dbReference type="PROSITE" id="PS50011"/>
    </source>
</evidence>
<dbReference type="GO" id="GO:0005524">
    <property type="term" value="F:ATP binding"/>
    <property type="evidence" value="ECO:0007669"/>
    <property type="project" value="InterPro"/>
</dbReference>
<reference evidence="3 4" key="1">
    <citation type="submission" date="2018-06" db="EMBL/GenBank/DDBJ databases">
        <title>Comparative genomics reveals the genomic features of Rhizophagus irregularis, R. cerebriforme, R. diaphanum and Gigaspora rosea, and their symbiotic lifestyle signature.</title>
        <authorList>
            <person name="Morin E."/>
            <person name="San Clemente H."/>
            <person name="Chen E.C.H."/>
            <person name="De La Providencia I."/>
            <person name="Hainaut M."/>
            <person name="Kuo A."/>
            <person name="Kohler A."/>
            <person name="Murat C."/>
            <person name="Tang N."/>
            <person name="Roy S."/>
            <person name="Loubradou J."/>
            <person name="Henrissat B."/>
            <person name="Grigoriev I.V."/>
            <person name="Corradi N."/>
            <person name="Roux C."/>
            <person name="Martin F.M."/>
        </authorList>
    </citation>
    <scope>NUCLEOTIDE SEQUENCE [LARGE SCALE GENOMIC DNA]</scope>
    <source>
        <strain evidence="3 4">DAOM 227022</strain>
    </source>
</reference>
<dbReference type="STRING" id="658196.A0A397T844"/>
<organism evidence="3 4">
    <name type="scientific">Glomus cerebriforme</name>
    <dbReference type="NCBI Taxonomy" id="658196"/>
    <lineage>
        <taxon>Eukaryota</taxon>
        <taxon>Fungi</taxon>
        <taxon>Fungi incertae sedis</taxon>
        <taxon>Mucoromycota</taxon>
        <taxon>Glomeromycotina</taxon>
        <taxon>Glomeromycetes</taxon>
        <taxon>Glomerales</taxon>
        <taxon>Glomeraceae</taxon>
        <taxon>Glomus</taxon>
    </lineage>
</organism>
<evidence type="ECO:0000256" key="1">
    <source>
        <dbReference type="SAM" id="Coils"/>
    </source>
</evidence>